<dbReference type="GO" id="GO:0005524">
    <property type="term" value="F:ATP binding"/>
    <property type="evidence" value="ECO:0007669"/>
    <property type="project" value="UniProtKB-UniRule"/>
</dbReference>
<reference evidence="10 11" key="1">
    <citation type="submission" date="2019-02" db="EMBL/GenBank/DDBJ databases">
        <title>Isolation and identification of novel species under the genus Muribaculum.</title>
        <authorList>
            <person name="Miyake S."/>
            <person name="Ding Y."/>
            <person name="Low A."/>
            <person name="Soh M."/>
            <person name="Seedorf H."/>
        </authorList>
    </citation>
    <scope>NUCLEOTIDE SEQUENCE [LARGE SCALE GENOMIC DNA]</scope>
    <source>
        <strain evidence="10 11">TLL-A4</strain>
    </source>
</reference>
<dbReference type="InterPro" id="IPR011063">
    <property type="entry name" value="TilS/TtcA_N"/>
</dbReference>
<dbReference type="InterPro" id="IPR012796">
    <property type="entry name" value="Lysidine-tRNA-synth_C"/>
</dbReference>
<keyword evidence="6 8" id="KW-0067">ATP-binding</keyword>
<evidence type="ECO:0000256" key="5">
    <source>
        <dbReference type="ARBA" id="ARBA00022741"/>
    </source>
</evidence>
<dbReference type="SUPFAM" id="SSF56037">
    <property type="entry name" value="PheT/TilS domain"/>
    <property type="match status" value="1"/>
</dbReference>
<organism evidence="10 11">
    <name type="scientific">Muribaculum gordoncarteri</name>
    <dbReference type="NCBI Taxonomy" id="2530390"/>
    <lineage>
        <taxon>Bacteria</taxon>
        <taxon>Pseudomonadati</taxon>
        <taxon>Bacteroidota</taxon>
        <taxon>Bacteroidia</taxon>
        <taxon>Bacteroidales</taxon>
        <taxon>Muribaculaceae</taxon>
        <taxon>Muribaculum</taxon>
    </lineage>
</organism>
<dbReference type="EC" id="6.3.4.19" evidence="8"/>
<dbReference type="RefSeq" id="WP_136409883.1">
    <property type="nucleotide sequence ID" value="NZ_CP039393.1"/>
</dbReference>
<dbReference type="InterPro" id="IPR012094">
    <property type="entry name" value="tRNA_Ile_lys_synt"/>
</dbReference>
<feature type="domain" description="Lysidine-tRNA(Ile) synthetase C-terminal" evidence="9">
    <location>
        <begin position="364"/>
        <end position="436"/>
    </location>
</feature>
<comment type="domain">
    <text evidence="8">The N-terminal region contains the highly conserved SGGXDS motif, predicted to be a P-loop motif involved in ATP binding.</text>
</comment>
<dbReference type="KEGG" id="mgod:E7746_03775"/>
<evidence type="ECO:0000256" key="6">
    <source>
        <dbReference type="ARBA" id="ARBA00022840"/>
    </source>
</evidence>
<dbReference type="EMBL" id="CP039393">
    <property type="protein sequence ID" value="QCD35060.1"/>
    <property type="molecule type" value="Genomic_DNA"/>
</dbReference>
<evidence type="ECO:0000256" key="8">
    <source>
        <dbReference type="HAMAP-Rule" id="MF_01161"/>
    </source>
</evidence>
<feature type="binding site" evidence="8">
    <location>
        <begin position="28"/>
        <end position="33"/>
    </location>
    <ligand>
        <name>ATP</name>
        <dbReference type="ChEBI" id="CHEBI:30616"/>
    </ligand>
</feature>
<dbReference type="SUPFAM" id="SSF52402">
    <property type="entry name" value="Adenine nucleotide alpha hydrolases-like"/>
    <property type="match status" value="1"/>
</dbReference>
<dbReference type="GO" id="GO:0032267">
    <property type="term" value="F:tRNA(Ile)-lysidine synthase activity"/>
    <property type="evidence" value="ECO:0007669"/>
    <property type="project" value="UniProtKB-EC"/>
</dbReference>
<dbReference type="InterPro" id="IPR012795">
    <property type="entry name" value="tRNA_Ile_lys_synt_N"/>
</dbReference>
<dbReference type="Pfam" id="PF01171">
    <property type="entry name" value="ATP_bind_3"/>
    <property type="match status" value="1"/>
</dbReference>
<comment type="catalytic activity">
    <reaction evidence="7 8">
        <text>cytidine(34) in tRNA(Ile2) + L-lysine + ATP = lysidine(34) in tRNA(Ile2) + AMP + diphosphate + H(+)</text>
        <dbReference type="Rhea" id="RHEA:43744"/>
        <dbReference type="Rhea" id="RHEA-COMP:10625"/>
        <dbReference type="Rhea" id="RHEA-COMP:10670"/>
        <dbReference type="ChEBI" id="CHEBI:15378"/>
        <dbReference type="ChEBI" id="CHEBI:30616"/>
        <dbReference type="ChEBI" id="CHEBI:32551"/>
        <dbReference type="ChEBI" id="CHEBI:33019"/>
        <dbReference type="ChEBI" id="CHEBI:82748"/>
        <dbReference type="ChEBI" id="CHEBI:83665"/>
        <dbReference type="ChEBI" id="CHEBI:456215"/>
        <dbReference type="EC" id="6.3.4.19"/>
    </reaction>
</comment>
<evidence type="ECO:0000313" key="11">
    <source>
        <dbReference type="Proteomes" id="UP000297031"/>
    </source>
</evidence>
<evidence type="ECO:0000313" key="10">
    <source>
        <dbReference type="EMBL" id="QCD35060.1"/>
    </source>
</evidence>
<evidence type="ECO:0000256" key="1">
    <source>
        <dbReference type="ARBA" id="ARBA00004496"/>
    </source>
</evidence>
<dbReference type="PANTHER" id="PTHR43033">
    <property type="entry name" value="TRNA(ILE)-LYSIDINE SYNTHASE-RELATED"/>
    <property type="match status" value="1"/>
</dbReference>
<dbReference type="PANTHER" id="PTHR43033:SF1">
    <property type="entry name" value="TRNA(ILE)-LYSIDINE SYNTHASE-RELATED"/>
    <property type="match status" value="1"/>
</dbReference>
<proteinExistence type="inferred from homology"/>
<evidence type="ECO:0000259" key="9">
    <source>
        <dbReference type="SMART" id="SM00977"/>
    </source>
</evidence>
<dbReference type="Proteomes" id="UP000297031">
    <property type="component" value="Chromosome"/>
</dbReference>
<accession>A0A4P7VDG5</accession>
<dbReference type="Pfam" id="PF11734">
    <property type="entry name" value="TilS_C"/>
    <property type="match status" value="1"/>
</dbReference>
<dbReference type="SMART" id="SM00977">
    <property type="entry name" value="TilS_C"/>
    <property type="match status" value="1"/>
</dbReference>
<evidence type="ECO:0000256" key="3">
    <source>
        <dbReference type="ARBA" id="ARBA00022598"/>
    </source>
</evidence>
<dbReference type="OrthoDB" id="9807403at2"/>
<comment type="subcellular location">
    <subcellularLocation>
        <location evidence="1 8">Cytoplasm</location>
    </subcellularLocation>
</comment>
<comment type="similarity">
    <text evidence="8">Belongs to the tRNA(Ile)-lysidine synthase family.</text>
</comment>
<evidence type="ECO:0000256" key="2">
    <source>
        <dbReference type="ARBA" id="ARBA00022490"/>
    </source>
</evidence>
<dbReference type="HAMAP" id="MF_01161">
    <property type="entry name" value="tRNA_Ile_lys_synt"/>
    <property type="match status" value="1"/>
</dbReference>
<keyword evidence="4 8" id="KW-0819">tRNA processing</keyword>
<dbReference type="Gene3D" id="3.40.50.620">
    <property type="entry name" value="HUPs"/>
    <property type="match status" value="1"/>
</dbReference>
<dbReference type="GO" id="GO:0005737">
    <property type="term" value="C:cytoplasm"/>
    <property type="evidence" value="ECO:0007669"/>
    <property type="project" value="UniProtKB-SubCell"/>
</dbReference>
<gene>
    <name evidence="8 10" type="primary">tilS</name>
    <name evidence="10" type="ORF">E7746_03775</name>
</gene>
<comment type="function">
    <text evidence="8">Ligates lysine onto the cytidine present at position 34 of the AUA codon-specific tRNA(Ile) that contains the anticodon CAU, in an ATP-dependent manner. Cytidine is converted to lysidine, thus changing the amino acid specificity of the tRNA from methionine to isoleucine.</text>
</comment>
<dbReference type="InterPro" id="IPR014729">
    <property type="entry name" value="Rossmann-like_a/b/a_fold"/>
</dbReference>
<protein>
    <recommendedName>
        <fullName evidence="8">tRNA(Ile)-lysidine synthase</fullName>
        <ecNumber evidence="8">6.3.4.19</ecNumber>
    </recommendedName>
    <alternativeName>
        <fullName evidence="8">tRNA(Ile)-2-lysyl-cytidine synthase</fullName>
    </alternativeName>
    <alternativeName>
        <fullName evidence="8">tRNA(Ile)-lysidine synthetase</fullName>
    </alternativeName>
</protein>
<keyword evidence="5 8" id="KW-0547">Nucleotide-binding</keyword>
<dbReference type="AlphaFoldDB" id="A0A4P7VDG5"/>
<keyword evidence="2 8" id="KW-0963">Cytoplasm</keyword>
<evidence type="ECO:0000256" key="4">
    <source>
        <dbReference type="ARBA" id="ARBA00022694"/>
    </source>
</evidence>
<keyword evidence="11" id="KW-1185">Reference proteome</keyword>
<dbReference type="CDD" id="cd01992">
    <property type="entry name" value="TilS_N"/>
    <property type="match status" value="1"/>
</dbReference>
<dbReference type="NCBIfam" id="TIGR02433">
    <property type="entry name" value="lysidine_TilS_C"/>
    <property type="match status" value="1"/>
</dbReference>
<name>A0A4P7VDG5_9BACT</name>
<sequence>MDFVDKVKANIERNGMLDPEQHVIVALSGGADSVALLAVLTALGYRCTAAHCDFHLRGEESERDRRHAAMTAARFNAEYEEIHFDVESYKKAHGVSTEMACRDLRYDWFRELSAKYGDIPVAVAHHRDDNIETFFLNVLRGSGITGVAGMKAVNGCIIRPLLDTSRREIIEYLSRNGIEYVTDSTNLINDVKRNRLRNVVLPQLYELFPDAENTITTTIDNLHDNLQLFNEGVNALKAPYRSADNSIDIARMAKECQNSVQLLYESIKRYGFNHAQAADMIASADSSGKEFFSADHKALIDRGTLIVSPHTTIHDQEIEIDLNDKSSLPRGLTCESVNADDIKFTRDANTMYLDSSALEGDPKFVIRHWREGDRMSPFGMKGSRLVSDIFSDAKMSLYDKQLTWLLTRNGVILWVMGMRASRHFPVTSTTRKAIKLTIDSTFKQQ</sequence>
<evidence type="ECO:0000256" key="7">
    <source>
        <dbReference type="ARBA" id="ARBA00048539"/>
    </source>
</evidence>
<dbReference type="GO" id="GO:0006400">
    <property type="term" value="P:tRNA modification"/>
    <property type="evidence" value="ECO:0007669"/>
    <property type="project" value="UniProtKB-UniRule"/>
</dbReference>
<keyword evidence="3 8" id="KW-0436">Ligase</keyword>
<dbReference type="NCBIfam" id="TIGR02432">
    <property type="entry name" value="lysidine_TilS_N"/>
    <property type="match status" value="1"/>
</dbReference>